<evidence type="ECO:0000313" key="3">
    <source>
        <dbReference type="Proteomes" id="UP000069940"/>
    </source>
</evidence>
<dbReference type="RefSeq" id="XP_062716820.1">
    <property type="nucleotide sequence ID" value="XM_062860836.1"/>
</dbReference>
<reference evidence="2" key="2">
    <citation type="submission" date="2025-05" db="UniProtKB">
        <authorList>
            <consortium name="EnsemblMetazoa"/>
        </authorList>
    </citation>
    <scope>IDENTIFICATION</scope>
    <source>
        <strain evidence="2">Foshan</strain>
    </source>
</reference>
<dbReference type="Proteomes" id="UP000069940">
    <property type="component" value="Unassembled WGS sequence"/>
</dbReference>
<proteinExistence type="predicted"/>
<dbReference type="GeneID" id="115257760"/>
<sequence>MQTEIKTEPADDCWDDPLHINNYLDTGELSQYEAGPSRFRIRLPSTDTNNGFRLPDVTGSSRDATNRLLQQWGLEALCERFTEHLIDVNVLDYILDVDIVDLCRGLPIRYRLVLRHNLQNGYHRRVIITEQSKQPTQKSTTKRPQTKDHETPNRKKKKPAVPVTPTVPCPSQSGVDPSQIVRVEEDVSIHDILAKEPKFRQCLNDLERGLVPEIMALRFMNRILTGYFFEERILEQSDYPRKDEKHALALKILETYPQLERTRITPDAPKESYFFWINGGKEKGPHTGLIEYRTTNLRREVPPEKRRFLRAEKKQIVLSDSIREKASHIASLPPVPGNEQAISDGMAECMDLHLSILQQTESNQAEVLVSTFPHLLSYGGRMVQQVFKRFHSNYDESTPIDKFLVLGLLLDAHAFAQVENKHIRATLRIMKKLIMIGKKEESDEMSTEEAEASSLIRWIKCNENELEIYTVQQYVSERSNTAPHIVCLADVFREGNMYIIFQDKFIHCGTSAVHSMDVLFKLFTVFAIPVPVMLRKIHELLMVYLWKITTSCKSVTVSKMMAKLEELDVFNQNDSNANSGSTS</sequence>
<feature type="region of interest" description="Disordered" evidence="1">
    <location>
        <begin position="127"/>
        <end position="175"/>
    </location>
</feature>
<reference evidence="3" key="1">
    <citation type="journal article" date="2015" name="Proc. Natl. Acad. Sci. U.S.A.">
        <title>Genome sequence of the Asian Tiger mosquito, Aedes albopictus, reveals insights into its biology, genetics, and evolution.</title>
        <authorList>
            <person name="Chen X.G."/>
            <person name="Jiang X."/>
            <person name="Gu J."/>
            <person name="Xu M."/>
            <person name="Wu Y."/>
            <person name="Deng Y."/>
            <person name="Zhang C."/>
            <person name="Bonizzoni M."/>
            <person name="Dermauw W."/>
            <person name="Vontas J."/>
            <person name="Armbruster P."/>
            <person name="Huang X."/>
            <person name="Yang Y."/>
            <person name="Zhang H."/>
            <person name="He W."/>
            <person name="Peng H."/>
            <person name="Liu Y."/>
            <person name="Wu K."/>
            <person name="Chen J."/>
            <person name="Lirakis M."/>
            <person name="Topalis P."/>
            <person name="Van Leeuwen T."/>
            <person name="Hall A.B."/>
            <person name="Jiang X."/>
            <person name="Thorpe C."/>
            <person name="Mueller R.L."/>
            <person name="Sun C."/>
            <person name="Waterhouse R.M."/>
            <person name="Yan G."/>
            <person name="Tu Z.J."/>
            <person name="Fang X."/>
            <person name="James A.A."/>
        </authorList>
    </citation>
    <scope>NUCLEOTIDE SEQUENCE [LARGE SCALE GENOMIC DNA]</scope>
    <source>
        <strain evidence="3">Foshan</strain>
    </source>
</reference>
<name>A0ABM1YNT9_AEDAL</name>
<evidence type="ECO:0000313" key="2">
    <source>
        <dbReference type="EnsemblMetazoa" id="AALFPA23_010808.P15214"/>
    </source>
</evidence>
<keyword evidence="3" id="KW-1185">Reference proteome</keyword>
<evidence type="ECO:0008006" key="4">
    <source>
        <dbReference type="Google" id="ProtNLM"/>
    </source>
</evidence>
<dbReference type="EnsemblMetazoa" id="AALFPA23_010808.R15214">
    <property type="protein sequence ID" value="AALFPA23_010808.P15214"/>
    <property type="gene ID" value="AALFPA23_010808"/>
</dbReference>
<evidence type="ECO:0000256" key="1">
    <source>
        <dbReference type="SAM" id="MobiDB-lite"/>
    </source>
</evidence>
<accession>A0ABM1YNT9</accession>
<protein>
    <recommendedName>
        <fullName evidence="4">SAM domain-containing protein</fullName>
    </recommendedName>
</protein>
<feature type="compositionally biased region" description="Polar residues" evidence="1">
    <location>
        <begin position="129"/>
        <end position="143"/>
    </location>
</feature>
<organism evidence="2 3">
    <name type="scientific">Aedes albopictus</name>
    <name type="common">Asian tiger mosquito</name>
    <name type="synonym">Stegomyia albopicta</name>
    <dbReference type="NCBI Taxonomy" id="7160"/>
    <lineage>
        <taxon>Eukaryota</taxon>
        <taxon>Metazoa</taxon>
        <taxon>Ecdysozoa</taxon>
        <taxon>Arthropoda</taxon>
        <taxon>Hexapoda</taxon>
        <taxon>Insecta</taxon>
        <taxon>Pterygota</taxon>
        <taxon>Neoptera</taxon>
        <taxon>Endopterygota</taxon>
        <taxon>Diptera</taxon>
        <taxon>Nematocera</taxon>
        <taxon>Culicoidea</taxon>
        <taxon>Culicidae</taxon>
        <taxon>Culicinae</taxon>
        <taxon>Aedini</taxon>
        <taxon>Aedes</taxon>
        <taxon>Stegomyia</taxon>
    </lineage>
</organism>